<organism evidence="1 2">
    <name type="scientific">candidate division KSB3 bacterium</name>
    <dbReference type="NCBI Taxonomy" id="2044937"/>
    <lineage>
        <taxon>Bacteria</taxon>
        <taxon>candidate division KSB3</taxon>
    </lineage>
</organism>
<dbReference type="InterPro" id="IPR011335">
    <property type="entry name" value="Restrct_endonuc-II-like"/>
</dbReference>
<dbReference type="SUPFAM" id="SSF52980">
    <property type="entry name" value="Restriction endonuclease-like"/>
    <property type="match status" value="1"/>
</dbReference>
<evidence type="ECO:0000313" key="1">
    <source>
        <dbReference type="EMBL" id="PIE34034.1"/>
    </source>
</evidence>
<comment type="caution">
    <text evidence="1">The sequence shown here is derived from an EMBL/GenBank/DDBJ whole genome shotgun (WGS) entry which is preliminary data.</text>
</comment>
<proteinExistence type="predicted"/>
<dbReference type="AlphaFoldDB" id="A0A2G6KEC4"/>
<dbReference type="EMBL" id="PDSK01000092">
    <property type="protein sequence ID" value="PIE34034.1"/>
    <property type="molecule type" value="Genomic_DNA"/>
</dbReference>
<dbReference type="Pfam" id="PF12644">
    <property type="entry name" value="DUF3782"/>
    <property type="match status" value="1"/>
</dbReference>
<gene>
    <name evidence="1" type="ORF">CSA56_08950</name>
</gene>
<dbReference type="InterPro" id="IPR012431">
    <property type="entry name" value="PDDEXK_10"/>
</dbReference>
<dbReference type="Pfam" id="PF07788">
    <property type="entry name" value="PDDEXK_10"/>
    <property type="match status" value="1"/>
</dbReference>
<reference evidence="1 2" key="1">
    <citation type="submission" date="2017-10" db="EMBL/GenBank/DDBJ databases">
        <title>Novel microbial diversity and functional potential in the marine mammal oral microbiome.</title>
        <authorList>
            <person name="Dudek N.K."/>
            <person name="Sun C.L."/>
            <person name="Burstein D."/>
            <person name="Kantor R.S."/>
            <person name="Aliaga Goltsman D.S."/>
            <person name="Bik E.M."/>
            <person name="Thomas B.C."/>
            <person name="Banfield J.F."/>
            <person name="Relman D.A."/>
        </authorList>
    </citation>
    <scope>NUCLEOTIDE SEQUENCE [LARGE SCALE GENOMIC DNA]</scope>
    <source>
        <strain evidence="1">DOLJORAL78_47_16</strain>
    </source>
</reference>
<dbReference type="InterPro" id="IPR024271">
    <property type="entry name" value="DUF3782"/>
</dbReference>
<dbReference type="Proteomes" id="UP000230821">
    <property type="component" value="Unassembled WGS sequence"/>
</dbReference>
<evidence type="ECO:0000313" key="2">
    <source>
        <dbReference type="Proteomes" id="UP000230821"/>
    </source>
</evidence>
<name>A0A2G6KEC4_9BACT</name>
<accession>A0A2G6KEC4</accession>
<protein>
    <recommendedName>
        <fullName evidence="3">DUF3782 domain-containing protein</fullName>
    </recommendedName>
</protein>
<sequence length="269" mass="32141">MITQEVRNVILHELPDIVKEDEEIHQLILHIASNKFADKAETESRFDQVLRELKEDREARKEEWAEHLKNEDKKWAEQEKHWAEQEKHWAEQEKRWMEQEKRWAEQGKLWKEQNRRWEKNQQTIERMFGELQKTNRRIDQSIGALGARWGLHSEEAFRNALKSILEESFGVEVIHVNEWDDSGMVFGRPEQVELDLIVQNGLLIICEIKSSVSKADVYSFERKVRYYEKTHQRTCTRMMLISPMMDERAKQVAGELSIEYHSHSSDVTL</sequence>
<dbReference type="PANTHER" id="PTHR34314">
    <property type="entry name" value="CRENARCHAEAL PROTEIN, PUTATIVE-RELATED"/>
    <property type="match status" value="1"/>
</dbReference>
<dbReference type="PANTHER" id="PTHR34314:SF6">
    <property type="entry name" value="DUF3782 DOMAIN-CONTAINING PROTEIN"/>
    <property type="match status" value="1"/>
</dbReference>
<evidence type="ECO:0008006" key="3">
    <source>
        <dbReference type="Google" id="ProtNLM"/>
    </source>
</evidence>